<protein>
    <submittedName>
        <fullName evidence="1">Uncharacterized protein</fullName>
    </submittedName>
</protein>
<dbReference type="STRING" id="29421.B2M20_15540"/>
<dbReference type="AlphaFoldDB" id="A0A1V4HV69"/>
<accession>A0A1V4HV69</accession>
<name>A0A1V4HV69_NITVU</name>
<keyword evidence="2" id="KW-1185">Reference proteome</keyword>
<organism evidence="1 2">
    <name type="scientific">Nitrobacter vulgaris</name>
    <dbReference type="NCBI Taxonomy" id="29421"/>
    <lineage>
        <taxon>Bacteria</taxon>
        <taxon>Pseudomonadati</taxon>
        <taxon>Pseudomonadota</taxon>
        <taxon>Alphaproteobacteria</taxon>
        <taxon>Hyphomicrobiales</taxon>
        <taxon>Nitrobacteraceae</taxon>
        <taxon>Nitrobacter</taxon>
    </lineage>
</organism>
<evidence type="ECO:0000313" key="2">
    <source>
        <dbReference type="Proteomes" id="UP000189940"/>
    </source>
</evidence>
<dbReference type="RefSeq" id="WP_079447939.1">
    <property type="nucleotide sequence ID" value="NZ_MWPQ01000054.1"/>
</dbReference>
<reference evidence="1 2" key="1">
    <citation type="submission" date="2017-02" db="EMBL/GenBank/DDBJ databases">
        <title>Genome sequence of the nitrite-oxidizing bacterium Nitrobacter vulgaris strain Ab1.</title>
        <authorList>
            <person name="Mellbye B.L."/>
            <person name="Davis E.W."/>
            <person name="Spieck E."/>
            <person name="Chang J.H."/>
            <person name="Bottomley P.J."/>
            <person name="Sayavedra-Soto L.A."/>
        </authorList>
    </citation>
    <scope>NUCLEOTIDE SEQUENCE [LARGE SCALE GENOMIC DNA]</scope>
    <source>
        <strain evidence="1 2">Ab1</strain>
    </source>
</reference>
<evidence type="ECO:0000313" key="1">
    <source>
        <dbReference type="EMBL" id="OPH81878.1"/>
    </source>
</evidence>
<dbReference type="EMBL" id="MWPQ01000054">
    <property type="protein sequence ID" value="OPH81878.1"/>
    <property type="molecule type" value="Genomic_DNA"/>
</dbReference>
<comment type="caution">
    <text evidence="1">The sequence shown here is derived from an EMBL/GenBank/DDBJ whole genome shotgun (WGS) entry which is preliminary data.</text>
</comment>
<proteinExistence type="predicted"/>
<sequence length="97" mass="10724">MDRAYFCCLSSIRATAKSFIYSGETLGYSRLRSFTTSTAVATTRRVNHLLSAGTTNQGKAFEAVARRASYCLFGLFEGSFLPNLRRTRDEIVDTGHG</sequence>
<dbReference type="Proteomes" id="UP000189940">
    <property type="component" value="Unassembled WGS sequence"/>
</dbReference>
<gene>
    <name evidence="1" type="ORF">B2M20_15540</name>
</gene>